<accession>A0AAD7URJ6</accession>
<evidence type="ECO:0000256" key="11">
    <source>
        <dbReference type="SAM" id="MobiDB-lite"/>
    </source>
</evidence>
<dbReference type="Gene3D" id="2.40.70.10">
    <property type="entry name" value="Acid Proteases"/>
    <property type="match status" value="1"/>
</dbReference>
<feature type="compositionally biased region" description="Basic residues" evidence="11">
    <location>
        <begin position="65"/>
        <end position="76"/>
    </location>
</feature>
<evidence type="ECO:0000256" key="2">
    <source>
        <dbReference type="ARBA" id="ARBA00022695"/>
    </source>
</evidence>
<dbReference type="InterPro" id="IPR043128">
    <property type="entry name" value="Rev_trsase/Diguanyl_cyclase"/>
</dbReference>
<dbReference type="GO" id="GO:0003723">
    <property type="term" value="F:RNA binding"/>
    <property type="evidence" value="ECO:0007669"/>
    <property type="project" value="UniProtKB-KW"/>
</dbReference>
<keyword evidence="16" id="KW-1185">Reference proteome</keyword>
<feature type="region of interest" description="Disordered" evidence="11">
    <location>
        <begin position="1"/>
        <end position="94"/>
    </location>
</feature>
<evidence type="ECO:0000256" key="6">
    <source>
        <dbReference type="ARBA" id="ARBA00022801"/>
    </source>
</evidence>
<dbReference type="PANTHER" id="PTHR37984">
    <property type="entry name" value="PROTEIN CBG26694"/>
    <property type="match status" value="1"/>
</dbReference>
<keyword evidence="9" id="KW-0229">DNA integration</keyword>
<dbReference type="CDD" id="cd00303">
    <property type="entry name" value="retropepsin_like"/>
    <property type="match status" value="1"/>
</dbReference>
<feature type="region of interest" description="Disordered" evidence="11">
    <location>
        <begin position="348"/>
        <end position="408"/>
    </location>
</feature>
<keyword evidence="8" id="KW-0694">RNA-binding</keyword>
<keyword evidence="12" id="KW-1133">Transmembrane helix</keyword>
<dbReference type="SUPFAM" id="SSF56672">
    <property type="entry name" value="DNA/RNA polymerases"/>
    <property type="match status" value="1"/>
</dbReference>
<dbReference type="SUPFAM" id="SSF50630">
    <property type="entry name" value="Acid proteases"/>
    <property type="match status" value="1"/>
</dbReference>
<dbReference type="AlphaFoldDB" id="A0AAD7URJ6"/>
<feature type="compositionally biased region" description="Basic and acidic residues" evidence="11">
    <location>
        <begin position="375"/>
        <end position="399"/>
    </location>
</feature>
<dbReference type="InterPro" id="IPR041577">
    <property type="entry name" value="RT_RNaseH_2"/>
</dbReference>
<dbReference type="InterPro" id="IPR000477">
    <property type="entry name" value="RT_dom"/>
</dbReference>
<dbReference type="Proteomes" id="UP001234581">
    <property type="component" value="Unassembled WGS sequence"/>
</dbReference>
<dbReference type="FunFam" id="3.30.70.270:FF:000020">
    <property type="entry name" value="Transposon Tf2-6 polyprotein-like Protein"/>
    <property type="match status" value="1"/>
</dbReference>
<organism evidence="15 16">
    <name type="scientific">Lichtheimia ornata</name>
    <dbReference type="NCBI Taxonomy" id="688661"/>
    <lineage>
        <taxon>Eukaryota</taxon>
        <taxon>Fungi</taxon>
        <taxon>Fungi incertae sedis</taxon>
        <taxon>Mucoromycota</taxon>
        <taxon>Mucoromycotina</taxon>
        <taxon>Mucoromycetes</taxon>
        <taxon>Mucorales</taxon>
        <taxon>Lichtheimiaceae</taxon>
        <taxon>Lichtheimia</taxon>
    </lineage>
</organism>
<keyword evidence="6" id="KW-0378">Hydrolase</keyword>
<keyword evidence="2" id="KW-0548">Nucleotidyltransferase</keyword>
<dbReference type="InterPro" id="IPR021109">
    <property type="entry name" value="Peptidase_aspartic_dom_sf"/>
</dbReference>
<dbReference type="CDD" id="cd01647">
    <property type="entry name" value="RT_LTR"/>
    <property type="match status" value="1"/>
</dbReference>
<evidence type="ECO:0000256" key="7">
    <source>
        <dbReference type="ARBA" id="ARBA00022842"/>
    </source>
</evidence>
<evidence type="ECO:0000256" key="4">
    <source>
        <dbReference type="ARBA" id="ARBA00022750"/>
    </source>
</evidence>
<keyword evidence="7" id="KW-0460">Magnesium</keyword>
<dbReference type="GeneID" id="83220414"/>
<evidence type="ECO:0000256" key="8">
    <source>
        <dbReference type="ARBA" id="ARBA00022884"/>
    </source>
</evidence>
<evidence type="ECO:0000256" key="1">
    <source>
        <dbReference type="ARBA" id="ARBA00022679"/>
    </source>
</evidence>
<name>A0AAD7URJ6_9FUNG</name>
<evidence type="ECO:0000313" key="15">
    <source>
        <dbReference type="EMBL" id="KAJ8651359.1"/>
    </source>
</evidence>
<keyword evidence="1" id="KW-0808">Transferase</keyword>
<sequence length="1061" mass="120721">MSNGENEPTSSTPSTTDRDGDTSMTGNQAHDANNDTSKDSQGDAGSVSSGGNTTDMDSKNASKQQKSHKKKSRKDKKIKDQEPTTKENPKDVTRQLVDRYRAKLDKLIMMYNKALPTASTENLKGLQTDIANTRKLLTQFKDTYKEVYADEPETSGNTTTRNKSKAVDRMTAKDVPFFQLAGSATKDSSKPVYETVDHFLGRFRKIVEANTSDHINNQWAKWLSLAFPHHLDLWYETKLQGKDYPWNKVCKIVKKRFQAIDTELAKATEVYNMTMRPGEDVVEYGTRFRNAAREGGLDDNQGLAMRFLASLHHHIQDNVSVVWHAHHHKRKPKNLEEILRVAGRVSVKKRTLPAQSEPSSQRRKSSSSKAKYWCPHHDRYVEHRPEDCKKADTKNKSSSKDSTTTAEDRFKRGECVHCGGKWDKGHRCQEYRDAHKRKRDLKLSNLQLNTMTAETSPDMSHPADEALHDFDQDMADLDQLAAGKQLGNTQKHHESETLIRSPILIQNKRCLALIDSGAEISVVNKRLCDANNWSINHVDGKIWYAGSGDARPRIGTTAPLHISYNGHKPTFSFEVMNLAHDDVIIGKDLMPLIGIALTGLAFKWDDDDSISDSPSTLDMVEQEHNEPNNSPAGTPNERHDFERQIKPFMEANARIPKASYCNLEESVIELPTPGVHSSYHRQYPIPFSLRPAVDAAVKKWLEDGVIIRAPVNNAWNSPLTLAPKKDAQGNKTGMRPCLDPRHINRYLPDDKYPLPLIRDIFEALSGSKVFTTLDLTNAFHRFKIKAEDQHKTTFTHNGRQYMFQGCPFGLKPISSKFQRVMHRIFENMPFVQTFVDDIVIHSPDMHTHTQHVKQAIQALTDANLILNPAKCHMAQTHIYLLGFAISHKGISLDKRKLTNVLEWPIPKTGKDVQRFLGIVNYFQEHIPNVAAIRAPLDRLRNLDSLQDIWNDEHLQCFHKLKRTLEADVLLEYPDLSQPFFVATDASNYGIGATLFQRIDGKERYISFVAHALSPSERNYSATKRELLAVMFALRKFHQYLWGNPFTYILIIVLYAIYIHKR</sequence>
<dbReference type="CDD" id="cd09274">
    <property type="entry name" value="RNase_HI_RT_Ty3"/>
    <property type="match status" value="1"/>
</dbReference>
<dbReference type="PROSITE" id="PS00141">
    <property type="entry name" value="ASP_PROTEASE"/>
    <property type="match status" value="1"/>
</dbReference>
<evidence type="ECO:0000259" key="14">
    <source>
        <dbReference type="PROSITE" id="PS50878"/>
    </source>
</evidence>
<comment type="caution">
    <text evidence="15">The sequence shown here is derived from an EMBL/GenBank/DDBJ whole genome shotgun (WGS) entry which is preliminary data.</text>
</comment>
<dbReference type="RefSeq" id="XP_058336274.1">
    <property type="nucleotide sequence ID" value="XM_058492961.1"/>
</dbReference>
<dbReference type="PROSITE" id="PS50878">
    <property type="entry name" value="RT_POL"/>
    <property type="match status" value="1"/>
</dbReference>
<dbReference type="Pfam" id="PF17919">
    <property type="entry name" value="RT_RNaseH_2"/>
    <property type="match status" value="1"/>
</dbReference>
<feature type="domain" description="Reverse transcriptase" evidence="14">
    <location>
        <begin position="703"/>
        <end position="885"/>
    </location>
</feature>
<dbReference type="EMBL" id="JARTCD010000258">
    <property type="protein sequence ID" value="KAJ8651359.1"/>
    <property type="molecule type" value="Genomic_DNA"/>
</dbReference>
<keyword evidence="5" id="KW-0255">Endonuclease</keyword>
<evidence type="ECO:0008006" key="17">
    <source>
        <dbReference type="Google" id="ProtNLM"/>
    </source>
</evidence>
<proteinExistence type="predicted"/>
<protein>
    <recommendedName>
        <fullName evidence="17">Reverse transcriptase domain-containing protein</fullName>
    </recommendedName>
</protein>
<keyword evidence="3" id="KW-0540">Nuclease</keyword>
<keyword evidence="12" id="KW-0812">Transmembrane</keyword>
<dbReference type="InterPro" id="IPR043502">
    <property type="entry name" value="DNA/RNA_pol_sf"/>
</dbReference>
<dbReference type="InterPro" id="IPR001969">
    <property type="entry name" value="Aspartic_peptidase_AS"/>
</dbReference>
<keyword evidence="12" id="KW-0472">Membrane</keyword>
<evidence type="ECO:0000256" key="5">
    <source>
        <dbReference type="ARBA" id="ARBA00022759"/>
    </source>
</evidence>
<feature type="compositionally biased region" description="Basic and acidic residues" evidence="11">
    <location>
        <begin position="77"/>
        <end position="94"/>
    </location>
</feature>
<keyword evidence="10" id="KW-0511">Multifunctional enzyme</keyword>
<dbReference type="InterPro" id="IPR050951">
    <property type="entry name" value="Retrovirus_Pol_polyprotein"/>
</dbReference>
<evidence type="ECO:0000256" key="10">
    <source>
        <dbReference type="ARBA" id="ARBA00023268"/>
    </source>
</evidence>
<dbReference type="Pfam" id="PF00078">
    <property type="entry name" value="RVT_1"/>
    <property type="match status" value="1"/>
</dbReference>
<dbReference type="Gene3D" id="3.30.70.270">
    <property type="match status" value="2"/>
</dbReference>
<dbReference type="Gene3D" id="3.10.10.10">
    <property type="entry name" value="HIV Type 1 Reverse Transcriptase, subunit A, domain 1"/>
    <property type="match status" value="1"/>
</dbReference>
<evidence type="ECO:0000313" key="16">
    <source>
        <dbReference type="Proteomes" id="UP001234581"/>
    </source>
</evidence>
<feature type="compositionally biased region" description="Polar residues" evidence="11">
    <location>
        <begin position="46"/>
        <end position="55"/>
    </location>
</feature>
<dbReference type="GO" id="GO:0004190">
    <property type="term" value="F:aspartic-type endopeptidase activity"/>
    <property type="evidence" value="ECO:0007669"/>
    <property type="project" value="UniProtKB-KW"/>
</dbReference>
<dbReference type="GO" id="GO:0006508">
    <property type="term" value="P:proteolysis"/>
    <property type="evidence" value="ECO:0007669"/>
    <property type="project" value="InterPro"/>
</dbReference>
<feature type="compositionally biased region" description="Basic and acidic residues" evidence="11">
    <location>
        <begin position="32"/>
        <end position="41"/>
    </location>
</feature>
<dbReference type="GO" id="GO:0016779">
    <property type="term" value="F:nucleotidyltransferase activity"/>
    <property type="evidence" value="ECO:0007669"/>
    <property type="project" value="UniProtKB-KW"/>
</dbReference>
<keyword evidence="4" id="KW-0064">Aspartyl protease</keyword>
<dbReference type="PANTHER" id="PTHR37984:SF5">
    <property type="entry name" value="PROTEIN NYNRIN-LIKE"/>
    <property type="match status" value="1"/>
</dbReference>
<dbReference type="InterPro" id="IPR001995">
    <property type="entry name" value="Peptidase_A2_cat"/>
</dbReference>
<keyword evidence="4" id="KW-0645">Protease</keyword>
<dbReference type="GO" id="GO:0004519">
    <property type="term" value="F:endonuclease activity"/>
    <property type="evidence" value="ECO:0007669"/>
    <property type="project" value="UniProtKB-KW"/>
</dbReference>
<dbReference type="PROSITE" id="PS50175">
    <property type="entry name" value="ASP_PROT_RETROV"/>
    <property type="match status" value="1"/>
</dbReference>
<dbReference type="GO" id="GO:0015074">
    <property type="term" value="P:DNA integration"/>
    <property type="evidence" value="ECO:0007669"/>
    <property type="project" value="UniProtKB-KW"/>
</dbReference>
<gene>
    <name evidence="15" type="ORF">O0I10_013130</name>
</gene>
<evidence type="ECO:0000256" key="3">
    <source>
        <dbReference type="ARBA" id="ARBA00022722"/>
    </source>
</evidence>
<evidence type="ECO:0000259" key="13">
    <source>
        <dbReference type="PROSITE" id="PS50175"/>
    </source>
</evidence>
<evidence type="ECO:0000256" key="12">
    <source>
        <dbReference type="SAM" id="Phobius"/>
    </source>
</evidence>
<evidence type="ECO:0000256" key="9">
    <source>
        <dbReference type="ARBA" id="ARBA00022908"/>
    </source>
</evidence>
<feature type="domain" description="Peptidase A2" evidence="13">
    <location>
        <begin position="510"/>
        <end position="548"/>
    </location>
</feature>
<feature type="transmembrane region" description="Helical" evidence="12">
    <location>
        <begin position="1039"/>
        <end position="1058"/>
    </location>
</feature>
<reference evidence="15 16" key="1">
    <citation type="submission" date="2023-03" db="EMBL/GenBank/DDBJ databases">
        <title>Genome sequence of Lichtheimia ornata CBS 291.66.</title>
        <authorList>
            <person name="Mohabir J.T."/>
            <person name="Shea T.P."/>
            <person name="Kurbessoian T."/>
            <person name="Berby B."/>
            <person name="Fontaine J."/>
            <person name="Livny J."/>
            <person name="Gnirke A."/>
            <person name="Stajich J.E."/>
            <person name="Cuomo C.A."/>
        </authorList>
    </citation>
    <scope>NUCLEOTIDE SEQUENCE [LARGE SCALE GENOMIC DNA]</scope>
    <source>
        <strain evidence="15">CBS 291.66</strain>
    </source>
</reference>